<dbReference type="InterPro" id="IPR029063">
    <property type="entry name" value="SAM-dependent_MTases_sf"/>
</dbReference>
<dbReference type="InterPro" id="IPR001091">
    <property type="entry name" value="RM_Methyltransferase"/>
</dbReference>
<dbReference type="CDD" id="cd02440">
    <property type="entry name" value="AdoMet_MTases"/>
    <property type="match status" value="1"/>
</dbReference>
<protein>
    <submittedName>
        <fullName evidence="5">Putative methyltransferase</fullName>
    </submittedName>
</protein>
<name>A0A6M3MEI8_9ZZZZ</name>
<feature type="domain" description="DNA methylase N-4/N-6" evidence="4">
    <location>
        <begin position="302"/>
        <end position="339"/>
    </location>
</feature>
<dbReference type="PRINTS" id="PR00508">
    <property type="entry name" value="S21N4MTFRASE"/>
</dbReference>
<dbReference type="SUPFAM" id="SSF53335">
    <property type="entry name" value="S-adenosyl-L-methionine-dependent methyltransferases"/>
    <property type="match status" value="1"/>
</dbReference>
<sequence length="364" mass="41250">MIPARVAIALQHDGWILRNDIIWHKPNHMPSSVKDRLTCAYEHVFLFAKARRYYFDLDAIRQPQSASTIQRITQPNVMNQPGGDKQRELRGEGGGNASRSADMVKSLARNYEDWYFSERDKKSWHDHEHDKTMGFGQQKRGFKVKNIPHPRGKNPGDIWEIDAPNTGSRNKPPYKQNNPHLARITEGREAGHSKGKNPGDLWRIPTTPFPGAHFAVFPPALIEPIIKAGSPRWICSKCGKPRERIVEKIRYIEHPQREGRNVKAVQFSKEENKYVSGGTLGLIAQEETVGLSDCGCEADWVGGIVLDPFAGSGTALRVARRLGRRFIGIEINPEYAEMCERRVRSDTYKPPPEGVQPLTEIFEN</sequence>
<dbReference type="GO" id="GO:0008170">
    <property type="term" value="F:N-methyltransferase activity"/>
    <property type="evidence" value="ECO:0007669"/>
    <property type="project" value="InterPro"/>
</dbReference>
<dbReference type="AlphaFoldDB" id="A0A6M3MEI8"/>
<dbReference type="EMBL" id="MT143855">
    <property type="protein sequence ID" value="QJB03659.1"/>
    <property type="molecule type" value="Genomic_DNA"/>
</dbReference>
<proteinExistence type="predicted"/>
<gene>
    <name evidence="5" type="ORF">MM171B00591_0019</name>
</gene>
<organism evidence="5">
    <name type="scientific">viral metagenome</name>
    <dbReference type="NCBI Taxonomy" id="1070528"/>
    <lineage>
        <taxon>unclassified sequences</taxon>
        <taxon>metagenomes</taxon>
        <taxon>organismal metagenomes</taxon>
    </lineage>
</organism>
<dbReference type="InterPro" id="IPR002941">
    <property type="entry name" value="DNA_methylase_N4/N6"/>
</dbReference>
<reference evidence="5" key="1">
    <citation type="submission" date="2020-03" db="EMBL/GenBank/DDBJ databases">
        <title>The deep terrestrial virosphere.</title>
        <authorList>
            <person name="Holmfeldt K."/>
            <person name="Nilsson E."/>
            <person name="Simone D."/>
            <person name="Lopez-Fernandez M."/>
            <person name="Wu X."/>
            <person name="de Brujin I."/>
            <person name="Lundin D."/>
            <person name="Andersson A."/>
            <person name="Bertilsson S."/>
            <person name="Dopson M."/>
        </authorList>
    </citation>
    <scope>NUCLEOTIDE SEQUENCE</scope>
    <source>
        <strain evidence="5">MM171B00591</strain>
    </source>
</reference>
<feature type="domain" description="DNA methylase N-4/N-6" evidence="4">
    <location>
        <begin position="5"/>
        <end position="231"/>
    </location>
</feature>
<dbReference type="Pfam" id="PF01555">
    <property type="entry name" value="N6_N4_Mtase"/>
    <property type="match status" value="2"/>
</dbReference>
<dbReference type="Gene3D" id="3.40.50.150">
    <property type="entry name" value="Vaccinia Virus protein VP39"/>
    <property type="match status" value="3"/>
</dbReference>
<keyword evidence="1 5" id="KW-0489">Methyltransferase</keyword>
<dbReference type="GO" id="GO:0003677">
    <property type="term" value="F:DNA binding"/>
    <property type="evidence" value="ECO:0007669"/>
    <property type="project" value="InterPro"/>
</dbReference>
<evidence type="ECO:0000313" key="5">
    <source>
        <dbReference type="EMBL" id="QJB03659.1"/>
    </source>
</evidence>
<evidence type="ECO:0000259" key="4">
    <source>
        <dbReference type="Pfam" id="PF01555"/>
    </source>
</evidence>
<evidence type="ECO:0000256" key="3">
    <source>
        <dbReference type="SAM" id="MobiDB-lite"/>
    </source>
</evidence>
<dbReference type="GO" id="GO:0032259">
    <property type="term" value="P:methylation"/>
    <property type="evidence" value="ECO:0007669"/>
    <property type="project" value="UniProtKB-KW"/>
</dbReference>
<feature type="region of interest" description="Disordered" evidence="3">
    <location>
        <begin position="75"/>
        <end position="99"/>
    </location>
</feature>
<evidence type="ECO:0000256" key="1">
    <source>
        <dbReference type="ARBA" id="ARBA00022603"/>
    </source>
</evidence>
<accession>A0A6M3MEI8</accession>
<evidence type="ECO:0000256" key="2">
    <source>
        <dbReference type="ARBA" id="ARBA00022679"/>
    </source>
</evidence>
<keyword evidence="2 5" id="KW-0808">Transferase</keyword>